<dbReference type="EMBL" id="JANBOH010000246">
    <property type="protein sequence ID" value="KAJ1643532.1"/>
    <property type="molecule type" value="Genomic_DNA"/>
</dbReference>
<evidence type="ECO:0000313" key="1">
    <source>
        <dbReference type="EMBL" id="KAJ1643532.1"/>
    </source>
</evidence>
<evidence type="ECO:0000313" key="2">
    <source>
        <dbReference type="Proteomes" id="UP001145021"/>
    </source>
</evidence>
<dbReference type="Proteomes" id="UP001145021">
    <property type="component" value="Unassembled WGS sequence"/>
</dbReference>
<accession>A0A9W8CIS5</accession>
<dbReference type="AlphaFoldDB" id="A0A9W8CIS5"/>
<name>A0A9W8CIS5_9FUNG</name>
<organism evidence="1 2">
    <name type="scientific">Coemansia asiatica</name>
    <dbReference type="NCBI Taxonomy" id="1052880"/>
    <lineage>
        <taxon>Eukaryota</taxon>
        <taxon>Fungi</taxon>
        <taxon>Fungi incertae sedis</taxon>
        <taxon>Zoopagomycota</taxon>
        <taxon>Kickxellomycotina</taxon>
        <taxon>Kickxellomycetes</taxon>
        <taxon>Kickxellales</taxon>
        <taxon>Kickxellaceae</taxon>
        <taxon>Coemansia</taxon>
    </lineage>
</organism>
<proteinExistence type="predicted"/>
<gene>
    <name evidence="1" type="ORF">LPJ64_004710</name>
</gene>
<sequence>MTMVTVALPSRFQTLPAHMVSDIVDFILAGNNIKLEQLLLVGCCKSCWLWRHVGVKKSLQSQNIVIKADKQTGKVLIHDSSARFSCTNKAVASHNFAKTLYVRFLNTACILDGSLCAALTPHHSNNGCWNTFCYTNANHLSVEIVGLSDNEPNVDMPMMAANAAQMLRQLVPSVNSVTISISSGNAAPHNDFLIEHSMGKLVSELIADMRSVKVVFDSNMQHIAPAITFTRGLANLTMLFPVTAELLSQVIHVNIDTLQSLYLQSLHPELACTLVSDSYGQPLMYPSLRHLRFSQHAIFGSVVLPKATSDHGVPFPRLESLVIENSFTFTSDLIFRKSFARLKRLCLPLTPNIIRIANQSDSFYFKMVEGRRIEHLQLETIFFNDEMTADYTVQATELALNLLSTASGSIKTLRLRNMFDKQLLMQAIRSENTMFSNLEKLSIKSLALDMSELTQVLFKIPRLTHLECPLLTDDSLDPRDAETMQSLVTYYSLEIFPLNKCFSNWILIGCGNARVADVACATLLIALSCPRLCSITHSRLFLHDLNSQLHELLENDDDQESNNGSADAGALFGRYKSRLRHLVHWTREL</sequence>
<comment type="caution">
    <text evidence="1">The sequence shown here is derived from an EMBL/GenBank/DDBJ whole genome shotgun (WGS) entry which is preliminary data.</text>
</comment>
<keyword evidence="2" id="KW-1185">Reference proteome</keyword>
<reference evidence="1" key="1">
    <citation type="submission" date="2022-07" db="EMBL/GenBank/DDBJ databases">
        <title>Phylogenomic reconstructions and comparative analyses of Kickxellomycotina fungi.</title>
        <authorList>
            <person name="Reynolds N.K."/>
            <person name="Stajich J.E."/>
            <person name="Barry K."/>
            <person name="Grigoriev I.V."/>
            <person name="Crous P."/>
            <person name="Smith M.E."/>
        </authorList>
    </citation>
    <scope>NUCLEOTIDE SEQUENCE</scope>
    <source>
        <strain evidence="1">NBRC 105413</strain>
    </source>
</reference>
<protein>
    <submittedName>
        <fullName evidence="1">Uncharacterized protein</fullName>
    </submittedName>
</protein>